<reference evidence="2" key="2">
    <citation type="submission" date="2020-12" db="EMBL/GenBank/DDBJ databases">
        <title>New Spironucleus salmonicida genome in near-complete chromosomes.</title>
        <authorList>
            <person name="Xu F."/>
            <person name="Kurt Z."/>
            <person name="Jimenez-Gonzalez A."/>
            <person name="Astvaldsson A."/>
            <person name="Andersson J.O."/>
            <person name="Svard S.G."/>
        </authorList>
    </citation>
    <scope>NUCLEOTIDE SEQUENCE</scope>
    <source>
        <strain evidence="2">ATCC 50377</strain>
    </source>
</reference>
<name>V6LV45_9EUKA</name>
<gene>
    <name evidence="1" type="ORF">SS50377_11404</name>
    <name evidence="2" type="ORF">SS50377_28276</name>
</gene>
<dbReference type="EMBL" id="AUWU02000008">
    <property type="protein sequence ID" value="KAH0570301.1"/>
    <property type="molecule type" value="Genomic_DNA"/>
</dbReference>
<dbReference type="VEuPathDB" id="GiardiaDB:SS50377_28276"/>
<keyword evidence="3" id="KW-1185">Reference proteome</keyword>
<evidence type="ECO:0000313" key="2">
    <source>
        <dbReference type="EMBL" id="KAH0570301.1"/>
    </source>
</evidence>
<protein>
    <submittedName>
        <fullName evidence="1">Uncharacterized protein</fullName>
    </submittedName>
</protein>
<sequence length="105" mass="11972">MFPNIKDVNQAIFNLKNDLMAAIKPFHLTCKEMGLILQNIPTPQHREIVIQLFRPYLTDTSFDDAVLGIDFIVEKNNILNALSKHLSVQKSYICDIPEHSSSCDK</sequence>
<reference evidence="1 2" key="1">
    <citation type="journal article" date="2014" name="PLoS Genet.">
        <title>The Genome of Spironucleus salmonicida Highlights a Fish Pathogen Adapted to Fluctuating Environments.</title>
        <authorList>
            <person name="Xu F."/>
            <person name="Jerlstrom-Hultqvist J."/>
            <person name="Einarsson E."/>
            <person name="Astvaldsson A."/>
            <person name="Svard S.G."/>
            <person name="Andersson J.O."/>
        </authorList>
    </citation>
    <scope>NUCLEOTIDE SEQUENCE</scope>
    <source>
        <strain evidence="2">ATCC 50377</strain>
    </source>
</reference>
<dbReference type="EMBL" id="KI545985">
    <property type="protein sequence ID" value="EST48455.1"/>
    <property type="molecule type" value="Genomic_DNA"/>
</dbReference>
<organism evidence="1">
    <name type="scientific">Spironucleus salmonicida</name>
    <dbReference type="NCBI Taxonomy" id="348837"/>
    <lineage>
        <taxon>Eukaryota</taxon>
        <taxon>Metamonada</taxon>
        <taxon>Diplomonadida</taxon>
        <taxon>Hexamitidae</taxon>
        <taxon>Hexamitinae</taxon>
        <taxon>Spironucleus</taxon>
    </lineage>
</organism>
<evidence type="ECO:0000313" key="3">
    <source>
        <dbReference type="Proteomes" id="UP000018208"/>
    </source>
</evidence>
<accession>V6LV45</accession>
<dbReference type="AlphaFoldDB" id="V6LV45"/>
<proteinExistence type="predicted"/>
<evidence type="ECO:0000313" key="1">
    <source>
        <dbReference type="EMBL" id="EST48455.1"/>
    </source>
</evidence>
<dbReference type="Proteomes" id="UP000018208">
    <property type="component" value="Unassembled WGS sequence"/>
</dbReference>